<accession>A0ABD1Y4N4</accession>
<evidence type="ECO:0000313" key="2">
    <source>
        <dbReference type="EMBL" id="KAL2621716.1"/>
    </source>
</evidence>
<evidence type="ECO:0000313" key="3">
    <source>
        <dbReference type="Proteomes" id="UP001605036"/>
    </source>
</evidence>
<organism evidence="2 3">
    <name type="scientific">Riccia fluitans</name>
    <dbReference type="NCBI Taxonomy" id="41844"/>
    <lineage>
        <taxon>Eukaryota</taxon>
        <taxon>Viridiplantae</taxon>
        <taxon>Streptophyta</taxon>
        <taxon>Embryophyta</taxon>
        <taxon>Marchantiophyta</taxon>
        <taxon>Marchantiopsida</taxon>
        <taxon>Marchantiidae</taxon>
        <taxon>Marchantiales</taxon>
        <taxon>Ricciaceae</taxon>
        <taxon>Riccia</taxon>
    </lineage>
</organism>
<feature type="compositionally biased region" description="Acidic residues" evidence="1">
    <location>
        <begin position="85"/>
        <end position="94"/>
    </location>
</feature>
<proteinExistence type="predicted"/>
<sequence>MDCNLQEAGLRDGAARTNPDGGMQGNEVAKLKDALQSEKDDNKSLASPLTNLCNRYKNLKANLNEANMSHLIESSKQTMAKVEDVDNDDGGQTN</sequence>
<protein>
    <submittedName>
        <fullName evidence="2">Uncharacterized protein</fullName>
    </submittedName>
</protein>
<reference evidence="2 3" key="1">
    <citation type="submission" date="2024-09" db="EMBL/GenBank/DDBJ databases">
        <title>Chromosome-scale assembly of Riccia fluitans.</title>
        <authorList>
            <person name="Paukszto L."/>
            <person name="Sawicki J."/>
            <person name="Karawczyk K."/>
            <person name="Piernik-Szablinska J."/>
            <person name="Szczecinska M."/>
            <person name="Mazdziarz M."/>
        </authorList>
    </citation>
    <scope>NUCLEOTIDE SEQUENCE [LARGE SCALE GENOMIC DNA]</scope>
    <source>
        <strain evidence="2">Rf_01</strain>
        <tissue evidence="2">Aerial parts of the thallus</tissue>
    </source>
</reference>
<keyword evidence="3" id="KW-1185">Reference proteome</keyword>
<dbReference type="Proteomes" id="UP001605036">
    <property type="component" value="Unassembled WGS sequence"/>
</dbReference>
<comment type="caution">
    <text evidence="2">The sequence shown here is derived from an EMBL/GenBank/DDBJ whole genome shotgun (WGS) entry which is preliminary data.</text>
</comment>
<name>A0ABD1Y4N4_9MARC</name>
<evidence type="ECO:0000256" key="1">
    <source>
        <dbReference type="SAM" id="MobiDB-lite"/>
    </source>
</evidence>
<feature type="region of interest" description="Disordered" evidence="1">
    <location>
        <begin position="1"/>
        <end position="26"/>
    </location>
</feature>
<dbReference type="EMBL" id="JBHFFA010000006">
    <property type="protein sequence ID" value="KAL2621716.1"/>
    <property type="molecule type" value="Genomic_DNA"/>
</dbReference>
<feature type="region of interest" description="Disordered" evidence="1">
    <location>
        <begin position="75"/>
        <end position="94"/>
    </location>
</feature>
<dbReference type="AlphaFoldDB" id="A0ABD1Y4N4"/>
<gene>
    <name evidence="2" type="ORF">R1flu_001921</name>
</gene>